<name>A0A428Z281_KIBAR</name>
<evidence type="ECO:0000313" key="1">
    <source>
        <dbReference type="EMBL" id="RSM79416.1"/>
    </source>
</evidence>
<dbReference type="EMBL" id="QHKI01000033">
    <property type="protein sequence ID" value="RSM79416.1"/>
    <property type="molecule type" value="Genomic_DNA"/>
</dbReference>
<sequence>MLMFALRLILRALLWLAVFFRGTTMAGVAAVQNMEDADPFLLALGLPAEAAARLDAIGGAAGIALAVTGKDLDEKILSGGFGSALLVLMADRKIRERRYYG</sequence>
<proteinExistence type="predicted"/>
<organism evidence="1 2">
    <name type="scientific">Kibdelosporangium aridum</name>
    <dbReference type="NCBI Taxonomy" id="2030"/>
    <lineage>
        <taxon>Bacteria</taxon>
        <taxon>Bacillati</taxon>
        <taxon>Actinomycetota</taxon>
        <taxon>Actinomycetes</taxon>
        <taxon>Pseudonocardiales</taxon>
        <taxon>Pseudonocardiaceae</taxon>
        <taxon>Kibdelosporangium</taxon>
    </lineage>
</organism>
<dbReference type="Proteomes" id="UP000287547">
    <property type="component" value="Unassembled WGS sequence"/>
</dbReference>
<comment type="caution">
    <text evidence="1">The sequence shown here is derived from an EMBL/GenBank/DDBJ whole genome shotgun (WGS) entry which is preliminary data.</text>
</comment>
<gene>
    <name evidence="1" type="ORF">DMH04_32225</name>
</gene>
<protein>
    <submittedName>
        <fullName evidence="1">Uncharacterized protein</fullName>
    </submittedName>
</protein>
<reference evidence="1 2" key="1">
    <citation type="submission" date="2018-05" db="EMBL/GenBank/DDBJ databases">
        <title>Evolution of GPA BGCs.</title>
        <authorList>
            <person name="Waglechner N."/>
            <person name="Wright G.D."/>
        </authorList>
    </citation>
    <scope>NUCLEOTIDE SEQUENCE [LARGE SCALE GENOMIC DNA]</scope>
    <source>
        <strain evidence="1 2">A82846</strain>
    </source>
</reference>
<dbReference type="AlphaFoldDB" id="A0A428Z281"/>
<accession>A0A428Z281</accession>
<evidence type="ECO:0000313" key="2">
    <source>
        <dbReference type="Proteomes" id="UP000287547"/>
    </source>
</evidence>